<reference evidence="1" key="1">
    <citation type="submission" date="2018-05" db="EMBL/GenBank/DDBJ databases">
        <authorList>
            <person name="Lanie J.A."/>
            <person name="Ng W.-L."/>
            <person name="Kazmierczak K.M."/>
            <person name="Andrzejewski T.M."/>
            <person name="Davidsen T.M."/>
            <person name="Wayne K.J."/>
            <person name="Tettelin H."/>
            <person name="Glass J.I."/>
            <person name="Rusch D."/>
            <person name="Podicherti R."/>
            <person name="Tsui H.-C.T."/>
            <person name="Winkler M.E."/>
        </authorList>
    </citation>
    <scope>NUCLEOTIDE SEQUENCE</scope>
</reference>
<protein>
    <recommendedName>
        <fullName evidence="2">Signal peptidase II</fullName>
    </recommendedName>
</protein>
<accession>A0A381W810</accession>
<proteinExistence type="predicted"/>
<dbReference type="GO" id="GO:0004190">
    <property type="term" value="F:aspartic-type endopeptidase activity"/>
    <property type="evidence" value="ECO:0007669"/>
    <property type="project" value="InterPro"/>
</dbReference>
<feature type="non-terminal residue" evidence="1">
    <location>
        <position position="48"/>
    </location>
</feature>
<dbReference type="EMBL" id="UINC01010856">
    <property type="protein sequence ID" value="SVA48138.1"/>
    <property type="molecule type" value="Genomic_DNA"/>
</dbReference>
<organism evidence="1">
    <name type="scientific">marine metagenome</name>
    <dbReference type="NCBI Taxonomy" id="408172"/>
    <lineage>
        <taxon>unclassified sequences</taxon>
        <taxon>metagenomes</taxon>
        <taxon>ecological metagenomes</taxon>
    </lineage>
</organism>
<sequence>MAVSAVIIGLDQLTKTLIKNSLTLFDSVPVIENFFHFTFIKNSGMAFG</sequence>
<dbReference type="GO" id="GO:0016020">
    <property type="term" value="C:membrane"/>
    <property type="evidence" value="ECO:0007669"/>
    <property type="project" value="InterPro"/>
</dbReference>
<dbReference type="Pfam" id="PF01252">
    <property type="entry name" value="Peptidase_A8"/>
    <property type="match status" value="1"/>
</dbReference>
<dbReference type="GO" id="GO:0006508">
    <property type="term" value="P:proteolysis"/>
    <property type="evidence" value="ECO:0007669"/>
    <property type="project" value="InterPro"/>
</dbReference>
<dbReference type="InterPro" id="IPR001872">
    <property type="entry name" value="Peptidase_A8"/>
</dbReference>
<name>A0A381W810_9ZZZZ</name>
<evidence type="ECO:0000313" key="1">
    <source>
        <dbReference type="EMBL" id="SVA48138.1"/>
    </source>
</evidence>
<gene>
    <name evidence="1" type="ORF">METZ01_LOCUS100992</name>
</gene>
<evidence type="ECO:0008006" key="2">
    <source>
        <dbReference type="Google" id="ProtNLM"/>
    </source>
</evidence>
<dbReference type="AlphaFoldDB" id="A0A381W810"/>